<organism evidence="1 2">
    <name type="scientific">Palleronia pontilimi</name>
    <dbReference type="NCBI Taxonomy" id="1964209"/>
    <lineage>
        <taxon>Bacteria</taxon>
        <taxon>Pseudomonadati</taxon>
        <taxon>Pseudomonadota</taxon>
        <taxon>Alphaproteobacteria</taxon>
        <taxon>Rhodobacterales</taxon>
        <taxon>Roseobacteraceae</taxon>
        <taxon>Palleronia</taxon>
    </lineage>
</organism>
<dbReference type="EMBL" id="JAEKPD010000010">
    <property type="protein sequence ID" value="MBJ3763532.1"/>
    <property type="molecule type" value="Genomic_DNA"/>
</dbReference>
<comment type="caution">
    <text evidence="1">The sequence shown here is derived from an EMBL/GenBank/DDBJ whole genome shotgun (WGS) entry which is preliminary data.</text>
</comment>
<protein>
    <recommendedName>
        <fullName evidence="3">Lipoprotein</fullName>
    </recommendedName>
</protein>
<sequence>MRGVAVLAVLAVAGCDPSVNDAPDIPEVTRVIPPDGAVYEGVQTRLLENDLVNFLVEMRGARAPADVDAYARCAAAQYALIRGYGFARHIRTNVNEKGGIWRGDAVYTVSPALPRGSRNLDAEVVVATCRQDGIPTV</sequence>
<keyword evidence="2" id="KW-1185">Reference proteome</keyword>
<dbReference type="RefSeq" id="WP_198916693.1">
    <property type="nucleotide sequence ID" value="NZ_JAEKPD010000010.1"/>
</dbReference>
<reference evidence="1" key="1">
    <citation type="submission" date="2020-12" db="EMBL/GenBank/DDBJ databases">
        <title>Bacterial taxonomy.</title>
        <authorList>
            <person name="Pan X."/>
        </authorList>
    </citation>
    <scope>NUCLEOTIDE SEQUENCE</scope>
    <source>
        <strain evidence="1">KCTC 52957</strain>
    </source>
</reference>
<gene>
    <name evidence="1" type="ORF">ILP92_12320</name>
</gene>
<dbReference type="AlphaFoldDB" id="A0A934MAE7"/>
<evidence type="ECO:0000313" key="1">
    <source>
        <dbReference type="EMBL" id="MBJ3763532.1"/>
    </source>
</evidence>
<accession>A0A934MAE7</accession>
<dbReference type="Proteomes" id="UP000642488">
    <property type="component" value="Unassembled WGS sequence"/>
</dbReference>
<evidence type="ECO:0000313" key="2">
    <source>
        <dbReference type="Proteomes" id="UP000642488"/>
    </source>
</evidence>
<evidence type="ECO:0008006" key="3">
    <source>
        <dbReference type="Google" id="ProtNLM"/>
    </source>
</evidence>
<dbReference type="PROSITE" id="PS51257">
    <property type="entry name" value="PROKAR_LIPOPROTEIN"/>
    <property type="match status" value="1"/>
</dbReference>
<proteinExistence type="predicted"/>
<name>A0A934MAE7_9RHOB</name>